<dbReference type="SUPFAM" id="SSF50129">
    <property type="entry name" value="GroES-like"/>
    <property type="match status" value="1"/>
</dbReference>
<dbReference type="NCBIfam" id="NF008024">
    <property type="entry name" value="PRK10754.1"/>
    <property type="match status" value="1"/>
</dbReference>
<dbReference type="InterPro" id="IPR011032">
    <property type="entry name" value="GroES-like_sf"/>
</dbReference>
<dbReference type="GO" id="GO:0005829">
    <property type="term" value="C:cytosol"/>
    <property type="evidence" value="ECO:0007669"/>
    <property type="project" value="TreeGrafter"/>
</dbReference>
<name>A0A6N6VEA0_9HYPH</name>
<dbReference type="Pfam" id="PF00107">
    <property type="entry name" value="ADH_zinc_N"/>
    <property type="match status" value="1"/>
</dbReference>
<dbReference type="InterPro" id="IPR013149">
    <property type="entry name" value="ADH-like_C"/>
</dbReference>
<dbReference type="GO" id="GO:0035925">
    <property type="term" value="F:mRNA 3'-UTR AU-rich region binding"/>
    <property type="evidence" value="ECO:0007669"/>
    <property type="project" value="TreeGrafter"/>
</dbReference>
<dbReference type="GO" id="GO:0008270">
    <property type="term" value="F:zinc ion binding"/>
    <property type="evidence" value="ECO:0007669"/>
    <property type="project" value="InterPro"/>
</dbReference>
<dbReference type="SMART" id="SM00829">
    <property type="entry name" value="PKS_ER"/>
    <property type="match status" value="1"/>
</dbReference>
<dbReference type="GO" id="GO:0070402">
    <property type="term" value="F:NADPH binding"/>
    <property type="evidence" value="ECO:0007669"/>
    <property type="project" value="TreeGrafter"/>
</dbReference>
<proteinExistence type="predicted"/>
<comment type="caution">
    <text evidence="4">The sequence shown here is derived from an EMBL/GenBank/DDBJ whole genome shotgun (WGS) entry which is preliminary data.</text>
</comment>
<gene>
    <name evidence="4" type="ORF">F2P47_16985</name>
</gene>
<dbReference type="EMBL" id="WESC01000021">
    <property type="protein sequence ID" value="KAB7738498.1"/>
    <property type="molecule type" value="Genomic_DNA"/>
</dbReference>
<protein>
    <submittedName>
        <fullName evidence="4">NADPH:quinone reductase</fullName>
        <ecNumber evidence="4">1.6.5.5</ecNumber>
    </submittedName>
</protein>
<dbReference type="EC" id="1.6.5.5" evidence="4"/>
<dbReference type="InterPro" id="IPR020843">
    <property type="entry name" value="ER"/>
</dbReference>
<dbReference type="Gene3D" id="3.90.180.10">
    <property type="entry name" value="Medium-chain alcohol dehydrogenases, catalytic domain"/>
    <property type="match status" value="1"/>
</dbReference>
<dbReference type="RefSeq" id="WP_152217583.1">
    <property type="nucleotide sequence ID" value="NZ_WESC01000021.1"/>
</dbReference>
<evidence type="ECO:0000256" key="2">
    <source>
        <dbReference type="ARBA" id="ARBA00023002"/>
    </source>
</evidence>
<evidence type="ECO:0000259" key="3">
    <source>
        <dbReference type="SMART" id="SM00829"/>
    </source>
</evidence>
<feature type="domain" description="Enoyl reductase (ER)" evidence="3">
    <location>
        <begin position="12"/>
        <end position="321"/>
    </location>
</feature>
<dbReference type="InterPro" id="IPR013154">
    <property type="entry name" value="ADH-like_N"/>
</dbReference>
<dbReference type="SUPFAM" id="SSF51735">
    <property type="entry name" value="NAD(P)-binding Rossmann-fold domains"/>
    <property type="match status" value="1"/>
</dbReference>
<dbReference type="InterPro" id="IPR036291">
    <property type="entry name" value="NAD(P)-bd_dom_sf"/>
</dbReference>
<keyword evidence="2 4" id="KW-0560">Oxidoreductase</keyword>
<dbReference type="AlphaFoldDB" id="A0A6N6VEA0"/>
<reference evidence="4 5" key="1">
    <citation type="submission" date="2019-09" db="EMBL/GenBank/DDBJ databases">
        <title>Parvibaculum sedimenti sp. nov., isolated from sediment.</title>
        <authorList>
            <person name="Wang Y."/>
        </authorList>
    </citation>
    <scope>NUCLEOTIDE SEQUENCE [LARGE SCALE GENOMIC DNA]</scope>
    <source>
        <strain evidence="4 5">HXT-9</strain>
    </source>
</reference>
<dbReference type="GO" id="GO:0003960">
    <property type="term" value="F:quinone reductase (NADPH) activity"/>
    <property type="evidence" value="ECO:0007669"/>
    <property type="project" value="UniProtKB-EC"/>
</dbReference>
<dbReference type="Gene3D" id="3.40.50.720">
    <property type="entry name" value="NAD(P)-binding Rossmann-like Domain"/>
    <property type="match status" value="1"/>
</dbReference>
<evidence type="ECO:0000313" key="5">
    <source>
        <dbReference type="Proteomes" id="UP000468901"/>
    </source>
</evidence>
<dbReference type="PANTHER" id="PTHR48106:SF13">
    <property type="entry name" value="QUINONE OXIDOREDUCTASE-RELATED"/>
    <property type="match status" value="1"/>
</dbReference>
<dbReference type="PROSITE" id="PS01162">
    <property type="entry name" value="QOR_ZETA_CRYSTAL"/>
    <property type="match status" value="1"/>
</dbReference>
<dbReference type="Proteomes" id="UP000468901">
    <property type="component" value="Unassembled WGS sequence"/>
</dbReference>
<dbReference type="InterPro" id="IPR002364">
    <property type="entry name" value="Quin_OxRdtase/zeta-crystal_CS"/>
</dbReference>
<keyword evidence="1" id="KW-0521">NADP</keyword>
<dbReference type="CDD" id="cd05286">
    <property type="entry name" value="QOR2"/>
    <property type="match status" value="1"/>
</dbReference>
<dbReference type="Pfam" id="PF08240">
    <property type="entry name" value="ADH_N"/>
    <property type="match status" value="1"/>
</dbReference>
<dbReference type="InterPro" id="IPR047618">
    <property type="entry name" value="QOR-like"/>
</dbReference>
<dbReference type="PANTHER" id="PTHR48106">
    <property type="entry name" value="QUINONE OXIDOREDUCTASE PIG3-RELATED"/>
    <property type="match status" value="1"/>
</dbReference>
<evidence type="ECO:0000313" key="4">
    <source>
        <dbReference type="EMBL" id="KAB7738498.1"/>
    </source>
</evidence>
<evidence type="ECO:0000256" key="1">
    <source>
        <dbReference type="ARBA" id="ARBA00022857"/>
    </source>
</evidence>
<sequence length="323" mass="34096">MKTKAIRIHQHGGPEVLQFEEIDLADLRPGEIRVRNKAVGLNFIETYFRSGLYPVPLPFTLGSEAAGVVDAVGEGVTNVKVGDRIAYNSGGAYAELTNVPAARALPLPAGVSDDAAACLLLKGSTAEYLLRRTFRVEAGQTILWHAAAGGVGLIATQWAKHLGCTVIGTVGSDDKIAIAKAHGCDHVINYRTENTVERVKEITGGKKVPVVYDGVGKDTFMTSLDCLSPRGLLVSFGNASGPVTGVDLGILAAKGSLYVTRPTLATYAASPKDYAEIGAEVFDVVAKGAVKIEINQRYKLADAAQAHRDLEARKTTGATVLVP</sequence>
<organism evidence="4 5">
    <name type="scientific">Parvibaculum sedimenti</name>
    <dbReference type="NCBI Taxonomy" id="2608632"/>
    <lineage>
        <taxon>Bacteria</taxon>
        <taxon>Pseudomonadati</taxon>
        <taxon>Pseudomonadota</taxon>
        <taxon>Alphaproteobacteria</taxon>
        <taxon>Hyphomicrobiales</taxon>
        <taxon>Parvibaculaceae</taxon>
        <taxon>Parvibaculum</taxon>
    </lineage>
</organism>
<accession>A0A6N6VEA0</accession>
<dbReference type="FunFam" id="3.40.50.720:FF:000053">
    <property type="entry name" value="Quinone oxidoreductase 1"/>
    <property type="match status" value="1"/>
</dbReference>
<keyword evidence="5" id="KW-1185">Reference proteome</keyword>